<keyword evidence="4" id="KW-1185">Reference proteome</keyword>
<evidence type="ECO:0000256" key="1">
    <source>
        <dbReference type="SAM" id="MobiDB-lite"/>
    </source>
</evidence>
<evidence type="ECO:0000313" key="4">
    <source>
        <dbReference type="Proteomes" id="UP001489004"/>
    </source>
</evidence>
<dbReference type="PANTHER" id="PTHR15032">
    <property type="entry name" value="N-ACYL-PHOSPHATIDYLETHANOLAMINE-HYDROLYZING PHOSPHOLIPASE D"/>
    <property type="match status" value="1"/>
</dbReference>
<dbReference type="SUPFAM" id="SSF56281">
    <property type="entry name" value="Metallo-hydrolase/oxidoreductase"/>
    <property type="match status" value="1"/>
</dbReference>
<protein>
    <recommendedName>
        <fullName evidence="2">Metallo-beta-lactamase domain-containing protein</fullName>
    </recommendedName>
</protein>
<comment type="caution">
    <text evidence="3">The sequence shown here is derived from an EMBL/GenBank/DDBJ whole genome shotgun (WGS) entry which is preliminary data.</text>
</comment>
<dbReference type="Pfam" id="PF12706">
    <property type="entry name" value="Lactamase_B_2"/>
    <property type="match status" value="1"/>
</dbReference>
<evidence type="ECO:0000259" key="2">
    <source>
        <dbReference type="Pfam" id="PF12706"/>
    </source>
</evidence>
<dbReference type="EMBL" id="JALJOR010000001">
    <property type="protein sequence ID" value="KAK9829598.1"/>
    <property type="molecule type" value="Genomic_DNA"/>
</dbReference>
<dbReference type="InterPro" id="IPR036866">
    <property type="entry name" value="RibonucZ/Hydroxyglut_hydro"/>
</dbReference>
<dbReference type="AlphaFoldDB" id="A0AAW1R7Q3"/>
<accession>A0AAW1R7Q3</accession>
<organism evidence="3 4">
    <name type="scientific">[Myrmecia] bisecta</name>
    <dbReference type="NCBI Taxonomy" id="41462"/>
    <lineage>
        <taxon>Eukaryota</taxon>
        <taxon>Viridiplantae</taxon>
        <taxon>Chlorophyta</taxon>
        <taxon>core chlorophytes</taxon>
        <taxon>Trebouxiophyceae</taxon>
        <taxon>Trebouxiales</taxon>
        <taxon>Trebouxiaceae</taxon>
        <taxon>Myrmecia</taxon>
    </lineage>
</organism>
<sequence>MLQPALLPPLTLARSCLSVLCRGCFQGGLASQPFSSMAPPEDLPVRPAHHRAHKTFRDGLYDNPWATWEDRGFSEVRKWWSEQKAKQLPSSGWLRDVPRPKPADFAAAFPLQQIDYAALNNPPRDAIQAIWVGHATVLVQMEGCTFLTDPIFSARCSPVQFAGPKRVVPAPLDVDHSQLPKIDFVVISHNHYDHLDHGSVMRLHKRFGSSMAWYVPLGLEAWFSSCGIRNVTAMDWWEEVQHPGSSVKVVSTPAQHWSSRKGYDRKATLWGGWAVCGEQQRFWFAGDTGYCPVFTDIGKRYGPFDLAAIPIGAYEPRWFMRPQHVDPAEAVQIHQDVKSRRSIGIHCCTFNLTDEAMDEPPSLLLEKAASAGLPANAFTTLKHGALLQTVGGVDRNSPPTLGTQASNGVTPLNAATLSSRE</sequence>
<proteinExistence type="predicted"/>
<feature type="region of interest" description="Disordered" evidence="1">
    <location>
        <begin position="395"/>
        <end position="421"/>
    </location>
</feature>
<feature type="domain" description="Metallo-beta-lactamase" evidence="2">
    <location>
        <begin position="146"/>
        <end position="346"/>
    </location>
</feature>
<gene>
    <name evidence="3" type="ORF">WJX72_006817</name>
</gene>
<reference evidence="3 4" key="1">
    <citation type="journal article" date="2024" name="Nat. Commun.">
        <title>Phylogenomics reveals the evolutionary origins of lichenization in chlorophyte algae.</title>
        <authorList>
            <person name="Puginier C."/>
            <person name="Libourel C."/>
            <person name="Otte J."/>
            <person name="Skaloud P."/>
            <person name="Haon M."/>
            <person name="Grisel S."/>
            <person name="Petersen M."/>
            <person name="Berrin J.G."/>
            <person name="Delaux P.M."/>
            <person name="Dal Grande F."/>
            <person name="Keller J."/>
        </authorList>
    </citation>
    <scope>NUCLEOTIDE SEQUENCE [LARGE SCALE GENOMIC DNA]</scope>
    <source>
        <strain evidence="3 4">SAG 2043</strain>
    </source>
</reference>
<feature type="compositionally biased region" description="Polar residues" evidence="1">
    <location>
        <begin position="397"/>
        <end position="421"/>
    </location>
</feature>
<evidence type="ECO:0000313" key="3">
    <source>
        <dbReference type="EMBL" id="KAK9829598.1"/>
    </source>
</evidence>
<dbReference type="PANTHER" id="PTHR15032:SF4">
    <property type="entry name" value="N-ACYL-PHOSPHATIDYLETHANOLAMINE-HYDROLYZING PHOSPHOLIPASE D"/>
    <property type="match status" value="1"/>
</dbReference>
<dbReference type="GO" id="GO:0005737">
    <property type="term" value="C:cytoplasm"/>
    <property type="evidence" value="ECO:0007669"/>
    <property type="project" value="TreeGrafter"/>
</dbReference>
<dbReference type="Gene3D" id="3.60.15.10">
    <property type="entry name" value="Ribonuclease Z/Hydroxyacylglutathione hydrolase-like"/>
    <property type="match status" value="1"/>
</dbReference>
<name>A0AAW1R7Q3_9CHLO</name>
<dbReference type="Proteomes" id="UP001489004">
    <property type="component" value="Unassembled WGS sequence"/>
</dbReference>
<dbReference type="InterPro" id="IPR001279">
    <property type="entry name" value="Metallo-B-lactamas"/>
</dbReference>